<dbReference type="Gene3D" id="3.30.1840.10">
    <property type="entry name" value="Polyphosphate kinase middle domain"/>
    <property type="match status" value="1"/>
</dbReference>
<dbReference type="PANTHER" id="PTHR30218">
    <property type="entry name" value="POLYPHOSPHATE KINASE"/>
    <property type="match status" value="1"/>
</dbReference>
<dbReference type="NCBIfam" id="NF003917">
    <property type="entry name" value="PRK05443.1-1"/>
    <property type="match status" value="1"/>
</dbReference>
<feature type="binding site" evidence="6">
    <location>
        <position position="563"/>
    </location>
    <ligand>
        <name>ATP</name>
        <dbReference type="ChEBI" id="CHEBI:30616"/>
    </ligand>
</feature>
<dbReference type="GO" id="GO:0009358">
    <property type="term" value="C:polyphosphate kinase complex"/>
    <property type="evidence" value="ECO:0007669"/>
    <property type="project" value="InterPro"/>
</dbReference>
<dbReference type="EC" id="2.7.4.1" evidence="6 7"/>
<comment type="function">
    <text evidence="6 7">Catalyzes the reversible transfer of the terminal phosphate of ATP to form a long-chain polyphosphate (polyP).</text>
</comment>
<dbReference type="InterPro" id="IPR036830">
    <property type="entry name" value="PP_kinase_middle_dom_sf"/>
</dbReference>
<evidence type="ECO:0000313" key="12">
    <source>
        <dbReference type="EMBL" id="CAD2081767.1"/>
    </source>
</evidence>
<dbReference type="Pfam" id="PF13090">
    <property type="entry name" value="PP_kinase_C"/>
    <property type="match status" value="1"/>
</dbReference>
<dbReference type="EMBL" id="CAJEWA010000008">
    <property type="protein sequence ID" value="CAD2081767.1"/>
    <property type="molecule type" value="Genomic_DNA"/>
</dbReference>
<dbReference type="NCBIfam" id="NF003921">
    <property type="entry name" value="PRK05443.2-2"/>
    <property type="match status" value="1"/>
</dbReference>
<dbReference type="AlphaFoldDB" id="A0A6V7RRT2"/>
<feature type="binding site" evidence="6">
    <location>
        <position position="404"/>
    </location>
    <ligand>
        <name>Mg(2+)</name>
        <dbReference type="ChEBI" id="CHEBI:18420"/>
    </ligand>
</feature>
<keyword evidence="6" id="KW-0460">Magnesium</keyword>
<sequence>MAYKLNDKSYYNNRELSWLRFNYRVLAEAGDTRNPLLERLKYIAITSSNLDEFFMVRVAGLKDQVKMNYAEPDTKTGMTPEEQLHGIGELNRENCRIQYDMYHELMNELEKLNVFLLRPHQLHQSLQDKLEKLFDEEILPSLTPLGIDAYRPFPKLMNKKINIFVDLSNELGKQTAIVQLPTVIKRFYELSHEGKTYFVLAEDIIEEYVYKLFNGYKIDRTFPFRITRNADLTIHEEGAADLLIEIERFLKERTKGAAVRLEIDRSRDITINGSFLEEQLSLHHEDVYRFDGPLDLTFLFELTDKLKHRFPKLLFKPFFPQQPKFLGNRNVYEAALKEDIFFHHPYESFQPIVEFIQQAAKDKNVLAIKQTLYRVSSDSPIIESLKLAAENGKQVTVLVELKARFDEENNVHWAKELEDAGCHVIYGMNYLKTHSKITLVVKKVDKKIVKFVHLGTGNYNDSTAKTYTDMGIITTDPRIGDDAVNFFNYLSGYSLKPEYKELHVAPFEIRDMFAERIDLEIESHKKYGNGYIFAKMNSLTDKRIIDKLLQASQEGIKVDLIIRGICGMKPGIEGVSDNIRVISVVGRFLEHSRIYYFYHNGDKKMFLSSADMMTRNMIKRVEILFPINDPRIVEELIEVNELFLKDNVKARMQMPDGTYEYVKNDLPPLSVQEELMKRAIKNGEQKKTELLHEHSNILERIKSRFRKQDV</sequence>
<dbReference type="Pfam" id="PF17941">
    <property type="entry name" value="PP_kinase_C_1"/>
    <property type="match status" value="1"/>
</dbReference>
<evidence type="ECO:0000259" key="9">
    <source>
        <dbReference type="Pfam" id="PF13089"/>
    </source>
</evidence>
<evidence type="ECO:0000259" key="11">
    <source>
        <dbReference type="Pfam" id="PF17941"/>
    </source>
</evidence>
<dbReference type="GO" id="GO:0008976">
    <property type="term" value="F:polyphosphate kinase activity"/>
    <property type="evidence" value="ECO:0007669"/>
    <property type="project" value="UniProtKB-UniRule"/>
</dbReference>
<accession>A0A6V7RRT2</accession>
<feature type="active site" description="Phosphohistidine intermediate" evidence="6">
    <location>
        <position position="434"/>
    </location>
</feature>
<dbReference type="EMBL" id="JACHFF010000001">
    <property type="protein sequence ID" value="MBB6423309.1"/>
    <property type="molecule type" value="Genomic_DNA"/>
</dbReference>
<comment type="PTM">
    <text evidence="6 7">An intermediate of this reaction is the autophosphorylated ppk in which a phosphate is covalently linked to a histidine residue through a N-P bond.</text>
</comment>
<dbReference type="SUPFAM" id="SSF140356">
    <property type="entry name" value="PPK N-terminal domain-like"/>
    <property type="match status" value="1"/>
</dbReference>
<keyword evidence="4 6" id="KW-0418">Kinase</keyword>
<keyword evidence="6" id="KW-0479">Metal-binding</keyword>
<dbReference type="Gene3D" id="3.30.870.10">
    <property type="entry name" value="Endonuclease Chain A"/>
    <property type="match status" value="2"/>
</dbReference>
<feature type="binding site" evidence="6">
    <location>
        <position position="591"/>
    </location>
    <ligand>
        <name>ATP</name>
        <dbReference type="ChEBI" id="CHEBI:30616"/>
    </ligand>
</feature>
<keyword evidence="15" id="KW-1185">Reference proteome</keyword>
<comment type="similarity">
    <text evidence="6 7">Belongs to the polyphosphate kinase 1 (PPK1) family.</text>
</comment>
<dbReference type="InterPro" id="IPR003414">
    <property type="entry name" value="PP_kinase"/>
</dbReference>
<feature type="domain" description="Polyphosphate kinase C-terminal" evidence="11">
    <location>
        <begin position="331"/>
        <end position="494"/>
    </location>
</feature>
<dbReference type="Proteomes" id="UP000534001">
    <property type="component" value="Unassembled WGS sequence"/>
</dbReference>
<dbReference type="SUPFAM" id="SSF143724">
    <property type="entry name" value="PHP14-like"/>
    <property type="match status" value="1"/>
</dbReference>
<dbReference type="Pfam" id="PF13089">
    <property type="entry name" value="PP_kinase_N"/>
    <property type="match status" value="1"/>
</dbReference>
<feature type="binding site" evidence="6">
    <location>
        <position position="467"/>
    </location>
    <ligand>
        <name>ATP</name>
        <dbReference type="ChEBI" id="CHEBI:30616"/>
    </ligand>
</feature>
<evidence type="ECO:0000256" key="3">
    <source>
        <dbReference type="ARBA" id="ARBA00022741"/>
    </source>
</evidence>
<evidence type="ECO:0000256" key="5">
    <source>
        <dbReference type="ARBA" id="ARBA00022840"/>
    </source>
</evidence>
<dbReference type="RefSeq" id="WP_221432852.1">
    <property type="nucleotide sequence ID" value="NZ_BMCO01000001.1"/>
</dbReference>
<comment type="cofactor">
    <cofactor evidence="6">
        <name>Mg(2+)</name>
        <dbReference type="ChEBI" id="CHEBI:18420"/>
    </cofactor>
</comment>
<dbReference type="GO" id="GO:0046872">
    <property type="term" value="F:metal ion binding"/>
    <property type="evidence" value="ECO:0007669"/>
    <property type="project" value="UniProtKB-KW"/>
</dbReference>
<dbReference type="GO" id="GO:0005524">
    <property type="term" value="F:ATP binding"/>
    <property type="evidence" value="ECO:0007669"/>
    <property type="project" value="UniProtKB-KW"/>
</dbReference>
<evidence type="ECO:0000313" key="13">
    <source>
        <dbReference type="EMBL" id="MBB6423309.1"/>
    </source>
</evidence>
<evidence type="ECO:0000256" key="1">
    <source>
        <dbReference type="ARBA" id="ARBA00022553"/>
    </source>
</evidence>
<dbReference type="Gene3D" id="1.20.58.310">
    <property type="entry name" value="Polyphosphate kinase N-terminal domain"/>
    <property type="match status" value="1"/>
</dbReference>
<evidence type="ECO:0000256" key="7">
    <source>
        <dbReference type="RuleBase" id="RU003800"/>
    </source>
</evidence>
<feature type="binding site" evidence="6">
    <location>
        <position position="49"/>
    </location>
    <ligand>
        <name>ATP</name>
        <dbReference type="ChEBI" id="CHEBI:30616"/>
    </ligand>
</feature>
<gene>
    <name evidence="6 12" type="primary">ppk</name>
    <name evidence="13" type="ORF">HNR41_001235</name>
    <name evidence="12" type="ORF">JEOCOQ751_02139</name>
</gene>
<dbReference type="InterPro" id="IPR025198">
    <property type="entry name" value="PPK_N_dom"/>
</dbReference>
<feature type="binding site" evidence="6">
    <location>
        <position position="374"/>
    </location>
    <ligand>
        <name>Mg(2+)</name>
        <dbReference type="ChEBI" id="CHEBI:18420"/>
    </ligand>
</feature>
<dbReference type="NCBIfam" id="NF003918">
    <property type="entry name" value="PRK05443.1-2"/>
    <property type="match status" value="1"/>
</dbReference>
<dbReference type="InterPro" id="IPR024953">
    <property type="entry name" value="PP_kinase_middle"/>
</dbReference>
<dbReference type="PIRSF" id="PIRSF015589">
    <property type="entry name" value="PP_kinase"/>
    <property type="match status" value="1"/>
</dbReference>
<comment type="caution">
    <text evidence="12">The sequence shown here is derived from an EMBL/GenBank/DDBJ whole genome shotgun (WGS) entry which is preliminary data.</text>
</comment>
<keyword evidence="3 6" id="KW-0547">Nucleotide-binding</keyword>
<reference evidence="13 15" key="2">
    <citation type="submission" date="2020-08" db="EMBL/GenBank/DDBJ databases">
        <title>Genomic Encyclopedia of Type Strains, Phase IV (KMG-IV): sequencing the most valuable type-strain genomes for metagenomic binning, comparative biology and taxonomic classification.</title>
        <authorList>
            <person name="Goeker M."/>
        </authorList>
    </citation>
    <scope>NUCLEOTIDE SEQUENCE [LARGE SCALE GENOMIC DNA]</scope>
    <source>
        <strain evidence="13 15">DSM 22419</strain>
    </source>
</reference>
<dbReference type="GO" id="GO:0006799">
    <property type="term" value="P:polyphosphate biosynthetic process"/>
    <property type="evidence" value="ECO:0007669"/>
    <property type="project" value="UniProtKB-UniRule"/>
</dbReference>
<dbReference type="PANTHER" id="PTHR30218:SF0">
    <property type="entry name" value="POLYPHOSPHATE KINASE"/>
    <property type="match status" value="1"/>
</dbReference>
<proteinExistence type="inferred from homology"/>
<dbReference type="NCBIfam" id="TIGR03705">
    <property type="entry name" value="poly_P_kin"/>
    <property type="match status" value="1"/>
</dbReference>
<dbReference type="Proteomes" id="UP000545588">
    <property type="component" value="Unassembled WGS sequence"/>
</dbReference>
<dbReference type="SUPFAM" id="SSF56024">
    <property type="entry name" value="Phospholipase D/nuclease"/>
    <property type="match status" value="2"/>
</dbReference>
<keyword evidence="1 6" id="KW-0597">Phosphoprotein</keyword>
<dbReference type="NCBIfam" id="NF003920">
    <property type="entry name" value="PRK05443.2-1"/>
    <property type="match status" value="1"/>
</dbReference>
<dbReference type="CDD" id="cd09168">
    <property type="entry name" value="PLDc_PaPPK1_C2_like"/>
    <property type="match status" value="1"/>
</dbReference>
<organism evidence="12 14">
    <name type="scientific">Jeotgalicoccus coquinae</name>
    <dbReference type="NCBI Taxonomy" id="709509"/>
    <lineage>
        <taxon>Bacteria</taxon>
        <taxon>Bacillati</taxon>
        <taxon>Bacillota</taxon>
        <taxon>Bacilli</taxon>
        <taxon>Bacillales</taxon>
        <taxon>Staphylococcaceae</taxon>
        <taxon>Jeotgalicoccus</taxon>
    </lineage>
</organism>
<evidence type="ECO:0000259" key="8">
    <source>
        <dbReference type="Pfam" id="PF02503"/>
    </source>
</evidence>
<dbReference type="InterPro" id="IPR025200">
    <property type="entry name" value="PPK_C_dom2"/>
</dbReference>
<evidence type="ECO:0000256" key="6">
    <source>
        <dbReference type="HAMAP-Rule" id="MF_00347"/>
    </source>
</evidence>
<feature type="domain" description="Polyphosphate kinase C-terminal" evidence="10">
    <location>
        <begin position="502"/>
        <end position="665"/>
    </location>
</feature>
<feature type="domain" description="Polyphosphate kinase N-terminal" evidence="9">
    <location>
        <begin position="11"/>
        <end position="116"/>
    </location>
</feature>
<keyword evidence="2 6" id="KW-0808">Transferase</keyword>
<evidence type="ECO:0000313" key="15">
    <source>
        <dbReference type="Proteomes" id="UP000545588"/>
    </source>
</evidence>
<dbReference type="Pfam" id="PF02503">
    <property type="entry name" value="PP_kinase"/>
    <property type="match status" value="1"/>
</dbReference>
<evidence type="ECO:0000256" key="2">
    <source>
        <dbReference type="ARBA" id="ARBA00022679"/>
    </source>
</evidence>
<dbReference type="InterPro" id="IPR041108">
    <property type="entry name" value="PP_kinase_C_1"/>
</dbReference>
<dbReference type="InterPro" id="IPR036832">
    <property type="entry name" value="PPK_N_dom_sf"/>
</dbReference>
<evidence type="ECO:0000256" key="4">
    <source>
        <dbReference type="ARBA" id="ARBA00022777"/>
    </source>
</evidence>
<evidence type="ECO:0000313" key="14">
    <source>
        <dbReference type="Proteomes" id="UP000534001"/>
    </source>
</evidence>
<dbReference type="HAMAP" id="MF_00347">
    <property type="entry name" value="Polyphosphate_kinase"/>
    <property type="match status" value="1"/>
</dbReference>
<protein>
    <recommendedName>
        <fullName evidence="6 7">Polyphosphate kinase</fullName>
        <ecNumber evidence="6 7">2.7.4.1</ecNumber>
    </recommendedName>
    <alternativeName>
        <fullName evidence="6">ATP-polyphosphate phosphotransferase</fullName>
    </alternativeName>
    <alternativeName>
        <fullName evidence="6">Polyphosphoric acid kinase</fullName>
    </alternativeName>
</protein>
<evidence type="ECO:0000259" key="10">
    <source>
        <dbReference type="Pfam" id="PF13090"/>
    </source>
</evidence>
<name>A0A6V7RRT2_9STAP</name>
<feature type="domain" description="Polyphosphate kinase middle" evidence="8">
    <location>
        <begin position="127"/>
        <end position="302"/>
    </location>
</feature>
<keyword evidence="5 6" id="KW-0067">ATP-binding</keyword>
<comment type="catalytic activity">
    <reaction evidence="6 7">
        <text>[phosphate](n) + ATP = [phosphate](n+1) + ADP</text>
        <dbReference type="Rhea" id="RHEA:19573"/>
        <dbReference type="Rhea" id="RHEA-COMP:9859"/>
        <dbReference type="Rhea" id="RHEA-COMP:14280"/>
        <dbReference type="ChEBI" id="CHEBI:16838"/>
        <dbReference type="ChEBI" id="CHEBI:30616"/>
        <dbReference type="ChEBI" id="CHEBI:456216"/>
        <dbReference type="EC" id="2.7.4.1"/>
    </reaction>
</comment>
<reference evidence="12 14" key="1">
    <citation type="submission" date="2020-07" db="EMBL/GenBank/DDBJ databases">
        <authorList>
            <person name="Criscuolo A."/>
        </authorList>
    </citation>
    <scope>NUCLEOTIDE SEQUENCE [LARGE SCALE GENOMIC DNA]</scope>
    <source>
        <strain evidence="12">CIP111751</strain>
    </source>
</reference>